<feature type="modified residue" description="4-aspartylphosphate" evidence="2">
    <location>
        <position position="51"/>
    </location>
</feature>
<evidence type="ECO:0000256" key="2">
    <source>
        <dbReference type="PROSITE-ProRule" id="PRU00169"/>
    </source>
</evidence>
<evidence type="ECO:0000313" key="7">
    <source>
        <dbReference type="EMBL" id="WUO45230.1"/>
    </source>
</evidence>
<feature type="DNA-binding region" description="OmpR/PhoB-type" evidence="3">
    <location>
        <begin position="124"/>
        <end position="219"/>
    </location>
</feature>
<dbReference type="SMART" id="SM00448">
    <property type="entry name" value="REC"/>
    <property type="match status" value="1"/>
</dbReference>
<evidence type="ECO:0000259" key="5">
    <source>
        <dbReference type="PROSITE" id="PS50110"/>
    </source>
</evidence>
<feature type="domain" description="OmpR/PhoB-type" evidence="6">
    <location>
        <begin position="124"/>
        <end position="219"/>
    </location>
</feature>
<dbReference type="Proteomes" id="UP001432075">
    <property type="component" value="Chromosome"/>
</dbReference>
<dbReference type="InterPro" id="IPR001789">
    <property type="entry name" value="Sig_transdc_resp-reg_receiver"/>
</dbReference>
<evidence type="ECO:0000259" key="6">
    <source>
        <dbReference type="PROSITE" id="PS51755"/>
    </source>
</evidence>
<sequence>MRVLLVEDEPDLREVVAAGLKATGYAVDGAHDWPEADFLLDLNAYDCVVLDRMLPSGDTLPALEHRRRSGWTTPVLCLTALHTLSDRVDGFRSGADDYLPKPFAMEELVMRVGSLARRAGNRLPVHLRHAGLELDAARREVRRDGILLTLTHKEYAVLRHLLVHRETVVTRAALVEHCWDEMADPVSNVVDAVVAGLRRKLGPPPLIRTVRGHGFLLGGEDDGNGDDGDAPAHGRPGGRRAPR</sequence>
<evidence type="ECO:0000256" key="3">
    <source>
        <dbReference type="PROSITE-ProRule" id="PRU01091"/>
    </source>
</evidence>
<dbReference type="Gene3D" id="1.10.10.10">
    <property type="entry name" value="Winged helix-like DNA-binding domain superfamily/Winged helix DNA-binding domain"/>
    <property type="match status" value="1"/>
</dbReference>
<gene>
    <name evidence="7" type="ORF">OHU17_04995</name>
</gene>
<dbReference type="PROSITE" id="PS50110">
    <property type="entry name" value="RESPONSE_REGULATORY"/>
    <property type="match status" value="1"/>
</dbReference>
<keyword evidence="2" id="KW-0597">Phosphoprotein</keyword>
<dbReference type="CDD" id="cd00383">
    <property type="entry name" value="trans_reg_C"/>
    <property type="match status" value="1"/>
</dbReference>
<dbReference type="PANTHER" id="PTHR48111:SF36">
    <property type="entry name" value="TRANSCRIPTIONAL REGULATORY PROTEIN CUTR"/>
    <property type="match status" value="1"/>
</dbReference>
<dbReference type="Pfam" id="PF00072">
    <property type="entry name" value="Response_reg"/>
    <property type="match status" value="1"/>
</dbReference>
<dbReference type="Gene3D" id="6.10.250.690">
    <property type="match status" value="1"/>
</dbReference>
<dbReference type="PROSITE" id="PS51755">
    <property type="entry name" value="OMPR_PHOB"/>
    <property type="match status" value="1"/>
</dbReference>
<dbReference type="InterPro" id="IPR011006">
    <property type="entry name" value="CheY-like_superfamily"/>
</dbReference>
<dbReference type="SMART" id="SM00862">
    <property type="entry name" value="Trans_reg_C"/>
    <property type="match status" value="1"/>
</dbReference>
<dbReference type="RefSeq" id="WP_328775331.1">
    <property type="nucleotide sequence ID" value="NZ_CP108057.1"/>
</dbReference>
<feature type="region of interest" description="Disordered" evidence="4">
    <location>
        <begin position="218"/>
        <end position="243"/>
    </location>
</feature>
<dbReference type="EMBL" id="CP108057">
    <property type="protein sequence ID" value="WUO45230.1"/>
    <property type="molecule type" value="Genomic_DNA"/>
</dbReference>
<dbReference type="InterPro" id="IPR001867">
    <property type="entry name" value="OmpR/PhoB-type_DNA-bd"/>
</dbReference>
<dbReference type="InterPro" id="IPR036388">
    <property type="entry name" value="WH-like_DNA-bd_sf"/>
</dbReference>
<proteinExistence type="predicted"/>
<accession>A0ABZ1RGC8</accession>
<feature type="domain" description="Response regulatory" evidence="5">
    <location>
        <begin position="2"/>
        <end position="116"/>
    </location>
</feature>
<dbReference type="Gene3D" id="3.40.50.2300">
    <property type="match status" value="1"/>
</dbReference>
<organism evidence="7 8">
    <name type="scientific">Streptomyces goshikiensis</name>
    <dbReference type="NCBI Taxonomy" id="1942"/>
    <lineage>
        <taxon>Bacteria</taxon>
        <taxon>Bacillati</taxon>
        <taxon>Actinomycetota</taxon>
        <taxon>Actinomycetes</taxon>
        <taxon>Kitasatosporales</taxon>
        <taxon>Streptomycetaceae</taxon>
        <taxon>Streptomyces</taxon>
    </lineage>
</organism>
<protein>
    <submittedName>
        <fullName evidence="7">Response regulator transcription factor</fullName>
    </submittedName>
</protein>
<dbReference type="InterPro" id="IPR039420">
    <property type="entry name" value="WalR-like"/>
</dbReference>
<name>A0ABZ1RGC8_9ACTN</name>
<reference evidence="7" key="1">
    <citation type="submission" date="2022-10" db="EMBL/GenBank/DDBJ databases">
        <title>The complete genomes of actinobacterial strains from the NBC collection.</title>
        <authorList>
            <person name="Joergensen T.S."/>
            <person name="Alvarez Arevalo M."/>
            <person name="Sterndorff E.B."/>
            <person name="Faurdal D."/>
            <person name="Vuksanovic O."/>
            <person name="Mourched A.-S."/>
            <person name="Charusanti P."/>
            <person name="Shaw S."/>
            <person name="Blin K."/>
            <person name="Weber T."/>
        </authorList>
    </citation>
    <scope>NUCLEOTIDE SEQUENCE</scope>
    <source>
        <strain evidence="7">NBC_00283</strain>
    </source>
</reference>
<evidence type="ECO:0000313" key="8">
    <source>
        <dbReference type="Proteomes" id="UP001432075"/>
    </source>
</evidence>
<evidence type="ECO:0000256" key="1">
    <source>
        <dbReference type="ARBA" id="ARBA00023125"/>
    </source>
</evidence>
<dbReference type="PANTHER" id="PTHR48111">
    <property type="entry name" value="REGULATOR OF RPOS"/>
    <property type="match status" value="1"/>
</dbReference>
<dbReference type="Pfam" id="PF00486">
    <property type="entry name" value="Trans_reg_C"/>
    <property type="match status" value="1"/>
</dbReference>
<evidence type="ECO:0000256" key="4">
    <source>
        <dbReference type="SAM" id="MobiDB-lite"/>
    </source>
</evidence>
<keyword evidence="1 3" id="KW-0238">DNA-binding</keyword>
<feature type="compositionally biased region" description="Acidic residues" evidence="4">
    <location>
        <begin position="219"/>
        <end position="229"/>
    </location>
</feature>
<keyword evidence="8" id="KW-1185">Reference proteome</keyword>
<dbReference type="SUPFAM" id="SSF52172">
    <property type="entry name" value="CheY-like"/>
    <property type="match status" value="1"/>
</dbReference>